<evidence type="ECO:0008006" key="3">
    <source>
        <dbReference type="Google" id="ProtNLM"/>
    </source>
</evidence>
<evidence type="ECO:0000313" key="1">
    <source>
        <dbReference type="EMBL" id="BDQ34252.1"/>
    </source>
</evidence>
<sequence length="232" mass="26335">MAAAVQVIIARYREDIAWAESLGYNYIVYDKGGNNDPTARNLKNIGREGHTYLTHIVREYDRLADMNIFLQGDPFDHIHDQGRATVDILRGQLEEAIRRMAPFKGLAWFKLKCDALGRPHDLRKPGNRGRWAGWGKDIPLGETFERLFGAPMPGQIIARAATGNFCVTGERIRTRPKAFYEYALSLIEADAQDENNTGHAFERLWQHVFNGNTAWNRDRYDPVHGAGPPDRG</sequence>
<reference evidence="1" key="1">
    <citation type="submission" date="2022-08" db="EMBL/GenBank/DDBJ databases">
        <title>Genome Sequence of the sulphate-reducing bacterium, Pseudodesulfovibrio portus JCM14722.</title>
        <authorList>
            <person name="Kondo R."/>
            <person name="Kataoka T."/>
        </authorList>
    </citation>
    <scope>NUCLEOTIDE SEQUENCE</scope>
    <source>
        <strain evidence="1">JCM 14722</strain>
    </source>
</reference>
<keyword evidence="2" id="KW-1185">Reference proteome</keyword>
<dbReference type="Proteomes" id="UP001061361">
    <property type="component" value="Chromosome"/>
</dbReference>
<gene>
    <name evidence="1" type="ORF">JCM14722_17940</name>
</gene>
<accession>A0ABM8ASB0</accession>
<dbReference type="PANTHER" id="PTHR37490">
    <property type="entry name" value="EXPRESSED PROTEIN"/>
    <property type="match status" value="1"/>
</dbReference>
<dbReference type="RefSeq" id="WP_264981151.1">
    <property type="nucleotide sequence ID" value="NZ_AP026708.1"/>
</dbReference>
<dbReference type="PANTHER" id="PTHR37490:SF2">
    <property type="match status" value="1"/>
</dbReference>
<organism evidence="1 2">
    <name type="scientific">Pseudodesulfovibrio portus</name>
    <dbReference type="NCBI Taxonomy" id="231439"/>
    <lineage>
        <taxon>Bacteria</taxon>
        <taxon>Pseudomonadati</taxon>
        <taxon>Thermodesulfobacteriota</taxon>
        <taxon>Desulfovibrionia</taxon>
        <taxon>Desulfovibrionales</taxon>
        <taxon>Desulfovibrionaceae</taxon>
    </lineage>
</organism>
<dbReference type="EMBL" id="AP026708">
    <property type="protein sequence ID" value="BDQ34252.1"/>
    <property type="molecule type" value="Genomic_DNA"/>
</dbReference>
<proteinExistence type="predicted"/>
<evidence type="ECO:0000313" key="2">
    <source>
        <dbReference type="Proteomes" id="UP001061361"/>
    </source>
</evidence>
<protein>
    <recommendedName>
        <fullName evidence="3">DUF3431 domain-containing protein</fullName>
    </recommendedName>
</protein>
<dbReference type="InterPro" id="IPR021838">
    <property type="entry name" value="DUF3431"/>
</dbReference>
<name>A0ABM8ASB0_9BACT</name>
<dbReference type="Pfam" id="PF11913">
    <property type="entry name" value="DUF3431"/>
    <property type="match status" value="1"/>
</dbReference>